<evidence type="ECO:0000313" key="4">
    <source>
        <dbReference type="Proteomes" id="UP000027920"/>
    </source>
</evidence>
<dbReference type="HOGENOM" id="CLU_079426_0_1_1"/>
<feature type="compositionally biased region" description="Polar residues" evidence="1">
    <location>
        <begin position="54"/>
        <end position="63"/>
    </location>
</feature>
<dbReference type="PANTHER" id="PTHR35393">
    <property type="entry name" value="CHROMOSOME 1, WHOLE GENOME SHOTGUN SEQUENCE"/>
    <property type="match status" value="1"/>
</dbReference>
<dbReference type="AlphaFoldDB" id="A0A072PVN6"/>
<evidence type="ECO:0000256" key="1">
    <source>
        <dbReference type="SAM" id="MobiDB-lite"/>
    </source>
</evidence>
<feature type="transmembrane region" description="Helical" evidence="2">
    <location>
        <begin position="171"/>
        <end position="191"/>
    </location>
</feature>
<sequence>MSRSRVSLTVDSAFDKKTLLLYVFIHQDFRLRVVPFYKAPVELVTVLQLVKGPSTSASTSDISWKSPEDLSLTPDNQNGKTNHAKADVLETEPSTPNKGKKKVLFTSPTDDRKKTPALPTENAFSVLASPSPCPVPEAKDNKERYYIQSQNDLYQTNEWIKFLMPWGIGGLLMVVWQFAVTLLCVAGSSWYDFLTGNSRKTDATCDKVLGKNDKGVALGVD</sequence>
<dbReference type="EMBL" id="AMGV01000003">
    <property type="protein sequence ID" value="KEF59640.1"/>
    <property type="molecule type" value="Genomic_DNA"/>
</dbReference>
<dbReference type="STRING" id="1182545.A0A072PVN6"/>
<keyword evidence="4" id="KW-1185">Reference proteome</keyword>
<feature type="region of interest" description="Disordered" evidence="1">
    <location>
        <begin position="54"/>
        <end position="117"/>
    </location>
</feature>
<dbReference type="GeneID" id="25279417"/>
<dbReference type="OrthoDB" id="2344312at2759"/>
<keyword evidence="2" id="KW-1133">Transmembrane helix</keyword>
<gene>
    <name evidence="3" type="ORF">A1O9_04486</name>
</gene>
<comment type="caution">
    <text evidence="3">The sequence shown here is derived from an EMBL/GenBank/DDBJ whole genome shotgun (WGS) entry which is preliminary data.</text>
</comment>
<protein>
    <submittedName>
        <fullName evidence="3">Uncharacterized protein</fullName>
    </submittedName>
</protein>
<dbReference type="VEuPathDB" id="FungiDB:A1O9_04486"/>
<accession>A0A072PVN6</accession>
<evidence type="ECO:0000256" key="2">
    <source>
        <dbReference type="SAM" id="Phobius"/>
    </source>
</evidence>
<keyword evidence="2" id="KW-0812">Transmembrane</keyword>
<name>A0A072PVN6_9EURO</name>
<evidence type="ECO:0000313" key="3">
    <source>
        <dbReference type="EMBL" id="KEF59640.1"/>
    </source>
</evidence>
<proteinExistence type="predicted"/>
<dbReference type="Proteomes" id="UP000027920">
    <property type="component" value="Unassembled WGS sequence"/>
</dbReference>
<organism evidence="3 4">
    <name type="scientific">Exophiala aquamarina CBS 119918</name>
    <dbReference type="NCBI Taxonomy" id="1182545"/>
    <lineage>
        <taxon>Eukaryota</taxon>
        <taxon>Fungi</taxon>
        <taxon>Dikarya</taxon>
        <taxon>Ascomycota</taxon>
        <taxon>Pezizomycotina</taxon>
        <taxon>Eurotiomycetes</taxon>
        <taxon>Chaetothyriomycetidae</taxon>
        <taxon>Chaetothyriales</taxon>
        <taxon>Herpotrichiellaceae</taxon>
        <taxon>Exophiala</taxon>
    </lineage>
</organism>
<dbReference type="RefSeq" id="XP_013262230.1">
    <property type="nucleotide sequence ID" value="XM_013406776.1"/>
</dbReference>
<keyword evidence="2" id="KW-0472">Membrane</keyword>
<dbReference type="PANTHER" id="PTHR35393:SF1">
    <property type="entry name" value="SNOAL-LIKE DOMAIN-CONTAINING PROTEIN"/>
    <property type="match status" value="1"/>
</dbReference>
<reference evidence="3 4" key="1">
    <citation type="submission" date="2013-03" db="EMBL/GenBank/DDBJ databases">
        <title>The Genome Sequence of Exophiala aquamarina CBS 119918.</title>
        <authorList>
            <consortium name="The Broad Institute Genomics Platform"/>
            <person name="Cuomo C."/>
            <person name="de Hoog S."/>
            <person name="Gorbushina A."/>
            <person name="Walker B."/>
            <person name="Young S.K."/>
            <person name="Zeng Q."/>
            <person name="Gargeya S."/>
            <person name="Fitzgerald M."/>
            <person name="Haas B."/>
            <person name="Abouelleil A."/>
            <person name="Allen A.W."/>
            <person name="Alvarado L."/>
            <person name="Arachchi H.M."/>
            <person name="Berlin A.M."/>
            <person name="Chapman S.B."/>
            <person name="Gainer-Dewar J."/>
            <person name="Goldberg J."/>
            <person name="Griggs A."/>
            <person name="Gujja S."/>
            <person name="Hansen M."/>
            <person name="Howarth C."/>
            <person name="Imamovic A."/>
            <person name="Ireland A."/>
            <person name="Larimer J."/>
            <person name="McCowan C."/>
            <person name="Murphy C."/>
            <person name="Pearson M."/>
            <person name="Poon T.W."/>
            <person name="Priest M."/>
            <person name="Roberts A."/>
            <person name="Saif S."/>
            <person name="Shea T."/>
            <person name="Sisk P."/>
            <person name="Sykes S."/>
            <person name="Wortman J."/>
            <person name="Nusbaum C."/>
            <person name="Birren B."/>
        </authorList>
    </citation>
    <scope>NUCLEOTIDE SEQUENCE [LARGE SCALE GENOMIC DNA]</scope>
    <source>
        <strain evidence="3 4">CBS 119918</strain>
    </source>
</reference>